<dbReference type="OrthoDB" id="9804380at2"/>
<evidence type="ECO:0000256" key="1">
    <source>
        <dbReference type="SAM" id="MobiDB-lite"/>
    </source>
</evidence>
<dbReference type="AlphaFoldDB" id="A0A1C6TQ97"/>
<dbReference type="InterPro" id="IPR027417">
    <property type="entry name" value="P-loop_NTPase"/>
</dbReference>
<name>A0A1C6TQ97_9ACTN</name>
<proteinExistence type="predicted"/>
<keyword evidence="3" id="KW-1185">Reference proteome</keyword>
<reference evidence="3" key="1">
    <citation type="submission" date="2016-06" db="EMBL/GenBank/DDBJ databases">
        <authorList>
            <person name="Varghese N."/>
            <person name="Submissions Spin"/>
        </authorList>
    </citation>
    <scope>NUCLEOTIDE SEQUENCE [LARGE SCALE GENOMIC DNA]</scope>
    <source>
        <strain evidence="3">DSM 43903</strain>
    </source>
</reference>
<dbReference type="SUPFAM" id="SSF52540">
    <property type="entry name" value="P-loop containing nucleoside triphosphate hydrolases"/>
    <property type="match status" value="1"/>
</dbReference>
<dbReference type="Proteomes" id="UP000199001">
    <property type="component" value="Unassembled WGS sequence"/>
</dbReference>
<dbReference type="STRING" id="47855.GA0070606_0034"/>
<dbReference type="RefSeq" id="WP_091094475.1">
    <property type="nucleotide sequence ID" value="NZ_FMHZ01000001.1"/>
</dbReference>
<dbReference type="EMBL" id="FMHZ01000001">
    <property type="protein sequence ID" value="SCL43843.1"/>
    <property type="molecule type" value="Genomic_DNA"/>
</dbReference>
<gene>
    <name evidence="2" type="ORF">GA0070606_0034</name>
</gene>
<organism evidence="2 3">
    <name type="scientific">Micromonospora citrea</name>
    <dbReference type="NCBI Taxonomy" id="47855"/>
    <lineage>
        <taxon>Bacteria</taxon>
        <taxon>Bacillati</taxon>
        <taxon>Actinomycetota</taxon>
        <taxon>Actinomycetes</taxon>
        <taxon>Micromonosporales</taxon>
        <taxon>Micromonosporaceae</taxon>
        <taxon>Micromonospora</taxon>
    </lineage>
</organism>
<sequence>MTISTRDATPPAPRRPAGRRPGRLGHAGPGGGRWSWVEPPIEYRGTTVQVCGLFPFGTGASTPMIGVPVGRHLYTGSAVCFDPISWYTRARLINNPSVWIEGEPGMGKSTAVRRMVLGLTAQGVTPLILGDLKPDYAELVRALGGQVLRVGPGLDRINPLDVGPWRQVLDRVDERTGAVVRAAVTDRRLNMLVALATLVRRGPVTSDETTVLAAALRYLAERETDTQPVLSDVLRVIRDAPPEVRAVTLWQEEQDIPRFRDDTAGLHRTLLALLHGPLGDTFEGQTTTAIRLDTPAVCVDISGIDDTDELRTAATLLSTWSYGFAQVEAAHLMADLGLAPPRTFFTVLDELWRALRVGHGLVDRADGLTRLNRQKGTGTAFITHSLADLEALPTAHDRAKARGFAERSAVLMIGPCSEQELDAVARVRPLSQAERREVLSWSAPPSWTAAEGSETVGRGNFLIKVGSRPGIPVHLEPTEVEKQLGNTDFRWTMT</sequence>
<evidence type="ECO:0000313" key="3">
    <source>
        <dbReference type="Proteomes" id="UP000199001"/>
    </source>
</evidence>
<feature type="region of interest" description="Disordered" evidence="1">
    <location>
        <begin position="1"/>
        <end position="33"/>
    </location>
</feature>
<protein>
    <submittedName>
        <fullName evidence="2">AAA-like domain-containing protein</fullName>
    </submittedName>
</protein>
<evidence type="ECO:0000313" key="2">
    <source>
        <dbReference type="EMBL" id="SCL43843.1"/>
    </source>
</evidence>
<dbReference type="Gene3D" id="3.40.50.300">
    <property type="entry name" value="P-loop containing nucleotide triphosphate hydrolases"/>
    <property type="match status" value="2"/>
</dbReference>
<accession>A0A1C6TQ97</accession>